<dbReference type="AlphaFoldDB" id="A0A9P6SRH5"/>
<organism evidence="1 2">
    <name type="scientific">Entomortierella chlamydospora</name>
    <dbReference type="NCBI Taxonomy" id="101097"/>
    <lineage>
        <taxon>Eukaryota</taxon>
        <taxon>Fungi</taxon>
        <taxon>Fungi incertae sedis</taxon>
        <taxon>Mucoromycota</taxon>
        <taxon>Mortierellomycotina</taxon>
        <taxon>Mortierellomycetes</taxon>
        <taxon>Mortierellales</taxon>
        <taxon>Mortierellaceae</taxon>
        <taxon>Entomortierella</taxon>
    </lineage>
</organism>
<sequence>MTVAGGTSTPPVAAGTPLEGAGLGLTGMNVNINIADHGRVSPALKEGASTTLPPKAVEVFAHNDKGQVLWFAGPPLDLVPLPKPHHSVEYLAKRQKLRSGKAHRLSLPNGISVAGSTTTTTVKDVNGFHGVSDNVEETLPVILQGLEALKDQLNMDVQIIQSS</sequence>
<reference evidence="1" key="1">
    <citation type="journal article" date="2020" name="Fungal Divers.">
        <title>Resolving the Mortierellaceae phylogeny through synthesis of multi-gene phylogenetics and phylogenomics.</title>
        <authorList>
            <person name="Vandepol N."/>
            <person name="Liber J."/>
            <person name="Desiro A."/>
            <person name="Na H."/>
            <person name="Kennedy M."/>
            <person name="Barry K."/>
            <person name="Grigoriev I.V."/>
            <person name="Miller A.N."/>
            <person name="O'Donnell K."/>
            <person name="Stajich J.E."/>
            <person name="Bonito G."/>
        </authorList>
    </citation>
    <scope>NUCLEOTIDE SEQUENCE</scope>
    <source>
        <strain evidence="1">NRRL 2769</strain>
    </source>
</reference>
<accession>A0A9P6SRH5</accession>
<protein>
    <submittedName>
        <fullName evidence="1">Uncharacterized protein</fullName>
    </submittedName>
</protein>
<comment type="caution">
    <text evidence="1">The sequence shown here is derived from an EMBL/GenBank/DDBJ whole genome shotgun (WGS) entry which is preliminary data.</text>
</comment>
<evidence type="ECO:0000313" key="1">
    <source>
        <dbReference type="EMBL" id="KAF9993526.1"/>
    </source>
</evidence>
<dbReference type="EMBL" id="JAAAID010004303">
    <property type="protein sequence ID" value="KAF9993526.1"/>
    <property type="molecule type" value="Genomic_DNA"/>
</dbReference>
<keyword evidence="2" id="KW-1185">Reference proteome</keyword>
<proteinExistence type="predicted"/>
<evidence type="ECO:0000313" key="2">
    <source>
        <dbReference type="Proteomes" id="UP000703661"/>
    </source>
</evidence>
<dbReference type="Proteomes" id="UP000703661">
    <property type="component" value="Unassembled WGS sequence"/>
</dbReference>
<name>A0A9P6SRH5_9FUNG</name>
<gene>
    <name evidence="1" type="ORF">BGZ80_008116</name>
</gene>